<evidence type="ECO:0000313" key="2">
    <source>
        <dbReference type="EMBL" id="NYG55094.1"/>
    </source>
</evidence>
<feature type="coiled-coil region" evidence="1">
    <location>
        <begin position="92"/>
        <end position="131"/>
    </location>
</feature>
<evidence type="ECO:0000256" key="1">
    <source>
        <dbReference type="SAM" id="Coils"/>
    </source>
</evidence>
<keyword evidence="1" id="KW-0175">Coiled coil</keyword>
<name>A0A7Y9US14_9ACTN</name>
<dbReference type="RefSeq" id="WP_179517593.1">
    <property type="nucleotide sequence ID" value="NZ_JACCAC010000001.1"/>
</dbReference>
<dbReference type="EMBL" id="JACCAC010000001">
    <property type="protein sequence ID" value="NYG55094.1"/>
    <property type="molecule type" value="Genomic_DNA"/>
</dbReference>
<protein>
    <submittedName>
        <fullName evidence="2">Uncharacterized protein</fullName>
    </submittedName>
</protein>
<gene>
    <name evidence="2" type="ORF">BJ989_001398</name>
</gene>
<organism evidence="2 3">
    <name type="scientific">Nocardioides perillae</name>
    <dbReference type="NCBI Taxonomy" id="1119534"/>
    <lineage>
        <taxon>Bacteria</taxon>
        <taxon>Bacillati</taxon>
        <taxon>Actinomycetota</taxon>
        <taxon>Actinomycetes</taxon>
        <taxon>Propionibacteriales</taxon>
        <taxon>Nocardioidaceae</taxon>
        <taxon>Nocardioides</taxon>
    </lineage>
</organism>
<reference evidence="2 3" key="1">
    <citation type="submission" date="2020-07" db="EMBL/GenBank/DDBJ databases">
        <title>Sequencing the genomes of 1000 actinobacteria strains.</title>
        <authorList>
            <person name="Klenk H.-P."/>
        </authorList>
    </citation>
    <scope>NUCLEOTIDE SEQUENCE [LARGE SCALE GENOMIC DNA]</scope>
    <source>
        <strain evidence="2 3">DSM 24552</strain>
    </source>
</reference>
<keyword evidence="3" id="KW-1185">Reference proteome</keyword>
<dbReference type="Proteomes" id="UP000544110">
    <property type="component" value="Unassembled WGS sequence"/>
</dbReference>
<sequence>MSTRTSTRAPLPVRPVRPVRPARRARGRALAVAVAGSVLALSACSAAEDAVAGAVGDAACALARESLGGVETQVRDAADRIGADPAAARRELEAARDALAAAEDSLSGETRQQVAEARAAVERLLEEARQAGEGAVDQQQVEQAQRDLGDAVSGLATIC</sequence>
<dbReference type="AlphaFoldDB" id="A0A7Y9US14"/>
<proteinExistence type="predicted"/>
<comment type="caution">
    <text evidence="2">The sequence shown here is derived from an EMBL/GenBank/DDBJ whole genome shotgun (WGS) entry which is preliminary data.</text>
</comment>
<evidence type="ECO:0000313" key="3">
    <source>
        <dbReference type="Proteomes" id="UP000544110"/>
    </source>
</evidence>
<accession>A0A7Y9US14</accession>